<dbReference type="Gene3D" id="3.30.70.980">
    <property type="match status" value="2"/>
</dbReference>
<feature type="domain" description="TACO1/YebC-like second and third" evidence="1">
    <location>
        <begin position="11"/>
        <end position="180"/>
    </location>
</feature>
<dbReference type="InterPro" id="IPR048300">
    <property type="entry name" value="TACO1_YebC-like_2nd/3rd_dom"/>
</dbReference>
<evidence type="ECO:0000259" key="1">
    <source>
        <dbReference type="Pfam" id="PF01709"/>
    </source>
</evidence>
<dbReference type="PANTHER" id="PTHR12532:SF0">
    <property type="entry name" value="TRANSLATIONAL ACTIVATOR OF CYTOCHROME C OXIDASE 1"/>
    <property type="match status" value="1"/>
</dbReference>
<dbReference type="Pfam" id="PF01709">
    <property type="entry name" value="Transcrip_reg"/>
    <property type="match status" value="1"/>
</dbReference>
<sequence>MPNQYLIVTGRYEGYGPGSVAVIVEALTDNRHRTGPAIRHLLSKHGGSLQSEGSVSWMFERCGRVEVPLRAENGEVDREDLFNAALEAGASDITFPEEEQEAEGEEDSHAASVVCEATSLAEVRDTLTASGFPPTLCELVWQPKSEDNFVSPMGEDSEKFSDLLAALEDNEDVQQVHHNASVPE</sequence>
<dbReference type="PANTHER" id="PTHR12532">
    <property type="entry name" value="TRANSLATIONAL ACTIVATOR OF CYTOCHROME C OXIDASE 1"/>
    <property type="match status" value="1"/>
</dbReference>
<dbReference type="AlphaFoldDB" id="A0A7S2REE8"/>
<dbReference type="InterPro" id="IPR002876">
    <property type="entry name" value="Transcrip_reg_TACO1-like"/>
</dbReference>
<accession>A0A7S2REE8</accession>
<gene>
    <name evidence="2" type="ORF">RMAR1173_LOCUS3301</name>
</gene>
<dbReference type="SUPFAM" id="SSF75625">
    <property type="entry name" value="YebC-like"/>
    <property type="match status" value="1"/>
</dbReference>
<protein>
    <recommendedName>
        <fullName evidence="1">TACO1/YebC-like second and third domain-containing protein</fullName>
    </recommendedName>
</protein>
<organism evidence="2">
    <name type="scientific">Rhizochromulina marina</name>
    <dbReference type="NCBI Taxonomy" id="1034831"/>
    <lineage>
        <taxon>Eukaryota</taxon>
        <taxon>Sar</taxon>
        <taxon>Stramenopiles</taxon>
        <taxon>Ochrophyta</taxon>
        <taxon>Dictyochophyceae</taxon>
        <taxon>Rhizochromulinales</taxon>
        <taxon>Rhizochromulina</taxon>
    </lineage>
</organism>
<name>A0A7S2REE8_9STRA</name>
<dbReference type="InterPro" id="IPR029072">
    <property type="entry name" value="YebC-like"/>
</dbReference>
<dbReference type="EMBL" id="HBHJ01005053">
    <property type="protein sequence ID" value="CAD9667671.1"/>
    <property type="molecule type" value="Transcribed_RNA"/>
</dbReference>
<dbReference type="InterPro" id="IPR026564">
    <property type="entry name" value="Transcrip_reg_TACO1-like_dom3"/>
</dbReference>
<reference evidence="2" key="1">
    <citation type="submission" date="2021-01" db="EMBL/GenBank/DDBJ databases">
        <authorList>
            <person name="Corre E."/>
            <person name="Pelletier E."/>
            <person name="Niang G."/>
            <person name="Scheremetjew M."/>
            <person name="Finn R."/>
            <person name="Kale V."/>
            <person name="Holt S."/>
            <person name="Cochrane G."/>
            <person name="Meng A."/>
            <person name="Brown T."/>
            <person name="Cohen L."/>
        </authorList>
    </citation>
    <scope>NUCLEOTIDE SEQUENCE</scope>
    <source>
        <strain evidence="2">CCMP1243</strain>
    </source>
</reference>
<proteinExistence type="predicted"/>
<evidence type="ECO:0000313" key="2">
    <source>
        <dbReference type="EMBL" id="CAD9667671.1"/>
    </source>
</evidence>